<dbReference type="CDD" id="cd02883">
    <property type="entry name" value="NUDIX_Hydrolase"/>
    <property type="match status" value="1"/>
</dbReference>
<dbReference type="SUPFAM" id="SSF55811">
    <property type="entry name" value="Nudix"/>
    <property type="match status" value="1"/>
</dbReference>
<reference evidence="2 3" key="1">
    <citation type="submission" date="2018-02" db="EMBL/GenBank/DDBJ databases">
        <title>8 Nocardia nova and 1 Nocardia cyriacigeorgica strain used for evolution to TMP-SMX.</title>
        <authorList>
            <person name="Mehta H."/>
            <person name="Weng J."/>
            <person name="Shamoo Y."/>
        </authorList>
    </citation>
    <scope>NUCLEOTIDE SEQUENCE [LARGE SCALE GENOMIC DNA]</scope>
    <source>
        <strain evidence="2 3">BAA2227</strain>
    </source>
</reference>
<dbReference type="Proteomes" id="UP000238356">
    <property type="component" value="Unassembled WGS sequence"/>
</dbReference>
<feature type="domain" description="Nudix hydrolase" evidence="1">
    <location>
        <begin position="77"/>
        <end position="208"/>
    </location>
</feature>
<dbReference type="EMBL" id="PSZD01000004">
    <property type="protein sequence ID" value="PPJ30651.1"/>
    <property type="molecule type" value="Genomic_DNA"/>
</dbReference>
<dbReference type="PANTHER" id="PTHR43222">
    <property type="entry name" value="NUDIX HYDROLASE 23"/>
    <property type="match status" value="1"/>
</dbReference>
<accession>A0A2S6AB44</accession>
<sequence length="208" mass="23204">MHRPHYRDTITADPDRPNAGCILARAAPPSSRQWIGVSRVTEYSWKFCPRCREILQRFGCGSEAHLECSKCGFTKYDNPLPTTIGIVARDSKILLLQRNIEPARGKWVGIGGFLAGNETFEENLRRESYEEIGQNVRTIHYLGSFTSIYGDTGLRTVGVAFLCRLEGQHPLKISDESSTYGWFDIFDFPEIAFADVASAIAAAVPILS</sequence>
<dbReference type="InterPro" id="IPR015797">
    <property type="entry name" value="NUDIX_hydrolase-like_dom_sf"/>
</dbReference>
<dbReference type="Gene3D" id="3.90.79.10">
    <property type="entry name" value="Nucleoside Triphosphate Pyrophosphohydrolase"/>
    <property type="match status" value="1"/>
</dbReference>
<keyword evidence="3" id="KW-1185">Reference proteome</keyword>
<dbReference type="PANTHER" id="PTHR43222:SF2">
    <property type="entry name" value="NUDIX HYDROLASE 23, CHLOROPLASTIC"/>
    <property type="match status" value="1"/>
</dbReference>
<organism evidence="2 3">
    <name type="scientific">Nocardia nova</name>
    <dbReference type="NCBI Taxonomy" id="37330"/>
    <lineage>
        <taxon>Bacteria</taxon>
        <taxon>Bacillati</taxon>
        <taxon>Actinomycetota</taxon>
        <taxon>Actinomycetes</taxon>
        <taxon>Mycobacteriales</taxon>
        <taxon>Nocardiaceae</taxon>
        <taxon>Nocardia</taxon>
    </lineage>
</organism>
<name>A0A2S6AB44_9NOCA</name>
<gene>
    <name evidence="2" type="ORF">C5F51_09385</name>
</gene>
<dbReference type="PROSITE" id="PS51462">
    <property type="entry name" value="NUDIX"/>
    <property type="match status" value="1"/>
</dbReference>
<dbReference type="GO" id="GO:0016787">
    <property type="term" value="F:hydrolase activity"/>
    <property type="evidence" value="ECO:0007669"/>
    <property type="project" value="UniProtKB-KW"/>
</dbReference>
<proteinExistence type="predicted"/>
<keyword evidence="2" id="KW-0378">Hydrolase</keyword>
<evidence type="ECO:0000313" key="2">
    <source>
        <dbReference type="EMBL" id="PPJ30651.1"/>
    </source>
</evidence>
<evidence type="ECO:0000259" key="1">
    <source>
        <dbReference type="PROSITE" id="PS51462"/>
    </source>
</evidence>
<evidence type="ECO:0000313" key="3">
    <source>
        <dbReference type="Proteomes" id="UP000238356"/>
    </source>
</evidence>
<dbReference type="AlphaFoldDB" id="A0A2S6AB44"/>
<comment type="caution">
    <text evidence="2">The sequence shown here is derived from an EMBL/GenBank/DDBJ whole genome shotgun (WGS) entry which is preliminary data.</text>
</comment>
<dbReference type="Pfam" id="PF00293">
    <property type="entry name" value="NUDIX"/>
    <property type="match status" value="1"/>
</dbReference>
<protein>
    <submittedName>
        <fullName evidence="2">NUDIX hydrolase</fullName>
    </submittedName>
</protein>
<dbReference type="InterPro" id="IPR000086">
    <property type="entry name" value="NUDIX_hydrolase_dom"/>
</dbReference>